<name>A0ABM6SPF7_9ACTN</name>
<accession>A0ABM6SPF7</accession>
<sequence>MGFGMRRTALASGTALLLCLGTVGTAIADEELPSPAAGDLEQAVTTDDVAVQDGDDINDRPGWEDGEATGVVSPHYCDGPQTWIEITSKKNITYRRGGTARSTRMALAAP</sequence>
<evidence type="ECO:0000313" key="3">
    <source>
        <dbReference type="EMBL" id="AVH56478.1"/>
    </source>
</evidence>
<dbReference type="Proteomes" id="UP000238413">
    <property type="component" value="Chromosome"/>
</dbReference>
<evidence type="ECO:0000256" key="2">
    <source>
        <dbReference type="SAM" id="SignalP"/>
    </source>
</evidence>
<feature type="chain" id="PRO_5047237377" evidence="2">
    <location>
        <begin position="29"/>
        <end position="110"/>
    </location>
</feature>
<dbReference type="EMBL" id="CP026652">
    <property type="protein sequence ID" value="AVH56478.1"/>
    <property type="molecule type" value="Genomic_DNA"/>
</dbReference>
<feature type="region of interest" description="Disordered" evidence="1">
    <location>
        <begin position="48"/>
        <end position="74"/>
    </location>
</feature>
<keyword evidence="4" id="KW-1185">Reference proteome</keyword>
<protein>
    <submittedName>
        <fullName evidence="3">Uncharacterized protein</fullName>
    </submittedName>
</protein>
<evidence type="ECO:0000256" key="1">
    <source>
        <dbReference type="SAM" id="MobiDB-lite"/>
    </source>
</evidence>
<dbReference type="RefSeq" id="WP_099499917.1">
    <property type="nucleotide sequence ID" value="NZ_CP026652.1"/>
</dbReference>
<evidence type="ECO:0000313" key="4">
    <source>
        <dbReference type="Proteomes" id="UP000238413"/>
    </source>
</evidence>
<gene>
    <name evidence="3" type="ORF">C4B68_12605</name>
</gene>
<feature type="signal peptide" evidence="2">
    <location>
        <begin position="1"/>
        <end position="28"/>
    </location>
</feature>
<organism evidence="3 4">
    <name type="scientific">Streptomyces dengpaensis</name>
    <dbReference type="NCBI Taxonomy" id="2049881"/>
    <lineage>
        <taxon>Bacteria</taxon>
        <taxon>Bacillati</taxon>
        <taxon>Actinomycetota</taxon>
        <taxon>Actinomycetes</taxon>
        <taxon>Kitasatosporales</taxon>
        <taxon>Streptomycetaceae</taxon>
        <taxon>Streptomyces</taxon>
    </lineage>
</organism>
<reference evidence="3 4" key="1">
    <citation type="submission" date="2018-02" db="EMBL/GenBank/DDBJ databases">
        <title>Complete genome sequence of Streptomyces dengpaensis, the producer of angucyclines.</title>
        <authorList>
            <person name="Yumei L."/>
        </authorList>
    </citation>
    <scope>NUCLEOTIDE SEQUENCE [LARGE SCALE GENOMIC DNA]</scope>
    <source>
        <strain evidence="3 4">XZHG99</strain>
    </source>
</reference>
<proteinExistence type="predicted"/>
<keyword evidence="2" id="KW-0732">Signal</keyword>